<dbReference type="Proteomes" id="UP000000600">
    <property type="component" value="Unassembled WGS sequence"/>
</dbReference>
<dbReference type="AlphaFoldDB" id="A0D041"/>
<dbReference type="EMBL" id="CT868241">
    <property type="protein sequence ID" value="CAK76408.1"/>
    <property type="molecule type" value="Genomic_DNA"/>
</dbReference>
<dbReference type="GeneID" id="5029589"/>
<evidence type="ECO:0000313" key="2">
    <source>
        <dbReference type="Proteomes" id="UP000000600"/>
    </source>
</evidence>
<proteinExistence type="predicted"/>
<evidence type="ECO:0000313" key="1">
    <source>
        <dbReference type="EMBL" id="CAK76408.1"/>
    </source>
</evidence>
<reference evidence="1 2" key="1">
    <citation type="journal article" date="2006" name="Nature">
        <title>Global trends of whole-genome duplications revealed by the ciliate Paramecium tetraurelia.</title>
        <authorList>
            <consortium name="Genoscope"/>
            <person name="Aury J.-M."/>
            <person name="Jaillon O."/>
            <person name="Duret L."/>
            <person name="Noel B."/>
            <person name="Jubin C."/>
            <person name="Porcel B.M."/>
            <person name="Segurens B."/>
            <person name="Daubin V."/>
            <person name="Anthouard V."/>
            <person name="Aiach N."/>
            <person name="Arnaiz O."/>
            <person name="Billaut A."/>
            <person name="Beisson J."/>
            <person name="Blanc I."/>
            <person name="Bouhouche K."/>
            <person name="Camara F."/>
            <person name="Duharcourt S."/>
            <person name="Guigo R."/>
            <person name="Gogendeau D."/>
            <person name="Katinka M."/>
            <person name="Keller A.-M."/>
            <person name="Kissmehl R."/>
            <person name="Klotz C."/>
            <person name="Koll F."/>
            <person name="Le Moue A."/>
            <person name="Lepere C."/>
            <person name="Malinsky S."/>
            <person name="Nowacki M."/>
            <person name="Nowak J.K."/>
            <person name="Plattner H."/>
            <person name="Poulain J."/>
            <person name="Ruiz F."/>
            <person name="Serrano V."/>
            <person name="Zagulski M."/>
            <person name="Dessen P."/>
            <person name="Betermier M."/>
            <person name="Weissenbach J."/>
            <person name="Scarpelli C."/>
            <person name="Schachter V."/>
            <person name="Sperling L."/>
            <person name="Meyer E."/>
            <person name="Cohen J."/>
            <person name="Wincker P."/>
        </authorList>
    </citation>
    <scope>NUCLEOTIDE SEQUENCE [LARGE SCALE GENOMIC DNA]</scope>
    <source>
        <strain evidence="1 2">Stock d4-2</strain>
    </source>
</reference>
<sequence>MNQHKMIEKEVSTIMFNQSPNFNQKVLQIMISTCKEEIKIWTSNKGTEDVNCLAYSKFTHVLYLVLMIKLLDFGSNRMELIGVVDKNINSIKDMYNVNFQVTLNLNFFLEKLISQLKFGEQFRQK</sequence>
<name>A0D041_PARTE</name>
<dbReference type="InParanoid" id="A0D041"/>
<dbReference type="HOGENOM" id="CLU_1996998_0_0_1"/>
<keyword evidence="2" id="KW-1185">Reference proteome</keyword>
<dbReference type="KEGG" id="ptm:GSPATT00011960001"/>
<protein>
    <submittedName>
        <fullName evidence="1">Uncharacterized protein</fullName>
    </submittedName>
</protein>
<gene>
    <name evidence="1" type="ORF">GSPATT00011960001</name>
</gene>
<accession>A0D041</accession>
<organism evidence="1 2">
    <name type="scientific">Paramecium tetraurelia</name>
    <dbReference type="NCBI Taxonomy" id="5888"/>
    <lineage>
        <taxon>Eukaryota</taxon>
        <taxon>Sar</taxon>
        <taxon>Alveolata</taxon>
        <taxon>Ciliophora</taxon>
        <taxon>Intramacronucleata</taxon>
        <taxon>Oligohymenophorea</taxon>
        <taxon>Peniculida</taxon>
        <taxon>Parameciidae</taxon>
        <taxon>Paramecium</taxon>
    </lineage>
</organism>
<dbReference type="RefSeq" id="XP_001443805.1">
    <property type="nucleotide sequence ID" value="XM_001443768.1"/>
</dbReference>